<dbReference type="InterPro" id="IPR015915">
    <property type="entry name" value="Kelch-typ_b-propeller"/>
</dbReference>
<dbReference type="InterPro" id="IPR011043">
    <property type="entry name" value="Gal_Oxase/kelch_b-propeller"/>
</dbReference>
<dbReference type="Pfam" id="PF01344">
    <property type="entry name" value="Kelch_1"/>
    <property type="match status" value="1"/>
</dbReference>
<dbReference type="InterPro" id="IPR052456">
    <property type="entry name" value="CTLH_complex_component"/>
</dbReference>
<dbReference type="InterPro" id="IPR006652">
    <property type="entry name" value="Kelch_1"/>
</dbReference>
<feature type="compositionally biased region" description="Low complexity" evidence="3">
    <location>
        <begin position="372"/>
        <end position="381"/>
    </location>
</feature>
<keyword evidence="2" id="KW-0677">Repeat</keyword>
<evidence type="ECO:0000256" key="1">
    <source>
        <dbReference type="ARBA" id="ARBA00022441"/>
    </source>
</evidence>
<name>A0A4Y7QEJ9_9AGAM</name>
<dbReference type="Proteomes" id="UP000294933">
    <property type="component" value="Unassembled WGS sequence"/>
</dbReference>
<keyword evidence="1" id="KW-0880">Kelch repeat</keyword>
<evidence type="ECO:0000259" key="4">
    <source>
        <dbReference type="PROSITE" id="PS50022"/>
    </source>
</evidence>
<evidence type="ECO:0000256" key="3">
    <source>
        <dbReference type="SAM" id="MobiDB-lite"/>
    </source>
</evidence>
<feature type="compositionally biased region" description="Basic and acidic residues" evidence="3">
    <location>
        <begin position="747"/>
        <end position="769"/>
    </location>
</feature>
<dbReference type="PANTHER" id="PTHR15526">
    <property type="entry name" value="MUSKELIN"/>
    <property type="match status" value="1"/>
</dbReference>
<dbReference type="InterPro" id="IPR010565">
    <property type="entry name" value="Muskelin_N"/>
</dbReference>
<dbReference type="PANTHER" id="PTHR15526:SF5">
    <property type="entry name" value="MUSKELIN"/>
    <property type="match status" value="1"/>
</dbReference>
<organism evidence="5 6">
    <name type="scientific">Rickenella mellea</name>
    <dbReference type="NCBI Taxonomy" id="50990"/>
    <lineage>
        <taxon>Eukaryota</taxon>
        <taxon>Fungi</taxon>
        <taxon>Dikarya</taxon>
        <taxon>Basidiomycota</taxon>
        <taxon>Agaricomycotina</taxon>
        <taxon>Agaricomycetes</taxon>
        <taxon>Hymenochaetales</taxon>
        <taxon>Rickenellaceae</taxon>
        <taxon>Rickenella</taxon>
    </lineage>
</organism>
<dbReference type="SUPFAM" id="SSF117281">
    <property type="entry name" value="Kelch motif"/>
    <property type="match status" value="1"/>
</dbReference>
<keyword evidence="6" id="KW-1185">Reference proteome</keyword>
<dbReference type="AlphaFoldDB" id="A0A4Y7QEJ9"/>
<protein>
    <recommendedName>
        <fullName evidence="4">F5/8 type C domain-containing protein</fullName>
    </recommendedName>
</protein>
<dbReference type="Pfam" id="PF06588">
    <property type="entry name" value="Muskelin_N"/>
    <property type="match status" value="1"/>
</dbReference>
<dbReference type="Pfam" id="PF24681">
    <property type="entry name" value="Kelch_KLHDC2_KLHL20_DRC7"/>
    <property type="match status" value="1"/>
</dbReference>
<feature type="region of interest" description="Disordered" evidence="3">
    <location>
        <begin position="738"/>
        <end position="784"/>
    </location>
</feature>
<dbReference type="SUPFAM" id="SSF49785">
    <property type="entry name" value="Galactose-binding domain-like"/>
    <property type="match status" value="1"/>
</dbReference>
<dbReference type="InterPro" id="IPR000421">
    <property type="entry name" value="FA58C"/>
</dbReference>
<dbReference type="SUPFAM" id="SSF50965">
    <property type="entry name" value="Galactose oxidase, central domain"/>
    <property type="match status" value="1"/>
</dbReference>
<evidence type="ECO:0000313" key="5">
    <source>
        <dbReference type="EMBL" id="TDL26097.1"/>
    </source>
</evidence>
<dbReference type="Gene3D" id="2.120.10.80">
    <property type="entry name" value="Kelch-type beta propeller"/>
    <property type="match status" value="2"/>
</dbReference>
<feature type="domain" description="F5/8 type C" evidence="4">
    <location>
        <begin position="1"/>
        <end position="60"/>
    </location>
</feature>
<dbReference type="VEuPathDB" id="FungiDB:BD410DRAFT_784120"/>
<dbReference type="InterPro" id="IPR008979">
    <property type="entry name" value="Galactose-bd-like_sf"/>
</dbReference>
<dbReference type="Gene3D" id="2.60.120.260">
    <property type="entry name" value="Galactose-binding domain-like"/>
    <property type="match status" value="1"/>
</dbReference>
<reference evidence="5 6" key="1">
    <citation type="submission" date="2018-06" db="EMBL/GenBank/DDBJ databases">
        <title>A transcriptomic atlas of mushroom development highlights an independent origin of complex multicellularity.</title>
        <authorList>
            <consortium name="DOE Joint Genome Institute"/>
            <person name="Krizsan K."/>
            <person name="Almasi E."/>
            <person name="Merenyi Z."/>
            <person name="Sahu N."/>
            <person name="Viragh M."/>
            <person name="Koszo T."/>
            <person name="Mondo S."/>
            <person name="Kiss B."/>
            <person name="Balint B."/>
            <person name="Kues U."/>
            <person name="Barry K."/>
            <person name="Hegedus J.C."/>
            <person name="Henrissat B."/>
            <person name="Johnson J."/>
            <person name="Lipzen A."/>
            <person name="Ohm R."/>
            <person name="Nagy I."/>
            <person name="Pangilinan J."/>
            <person name="Yan J."/>
            <person name="Xiong Y."/>
            <person name="Grigoriev I.V."/>
            <person name="Hibbett D.S."/>
            <person name="Nagy L.G."/>
        </authorList>
    </citation>
    <scope>NUCLEOTIDE SEQUENCE [LARGE SCALE GENOMIC DNA]</scope>
    <source>
        <strain evidence="5 6">SZMC22713</strain>
    </source>
</reference>
<evidence type="ECO:0000313" key="6">
    <source>
        <dbReference type="Proteomes" id="UP000294933"/>
    </source>
</evidence>
<accession>A0A4Y7QEJ9</accession>
<dbReference type="PROSITE" id="PS50022">
    <property type="entry name" value="FA58C_3"/>
    <property type="match status" value="1"/>
</dbReference>
<sequence>MPYFIAGSSEHSGRYGPENIKFDKPNDQSSRWSGAYLAPSAKQWLLLELRSVGVLKSITFGKFHKPHPCNMKEFKVHTGMAKDHLTEVLHASLKNDSVPETFHLSSRSETVSPAMFVKIVPISAHGHNFNTSIWYVSLRGITDEMYVGQVNEKYEQAREVNAMRHILKHLRQRRHISVYRQLLSNTGIKLEHPLVTQLYNSVVLRGDFILASSLLSSFASLGLFTSYIHSCRPTASWKRLAALDANGDAPSRRGGHAMCMDAERQLIYLFGGWDGQRSLDDFWMYDVQVERWTVLSHNVGEEKNGPGPRACHKMCFDPKTGCIYLLGRLSDGEPSEEGERDGAVNGAPPDMDATREAPNTDVPVANGGTSDAAAARPAANASSKGYHSSEFYRYRTRGLDRGKWELLATDTGAAGGPPLVYDHQLVIDPEEQVLYVHGGRVVDGDWSSVKYSGLYSYDIRTSKWKALQMSSSIADLTVPPRFGHSMLLVPDRKSLFIFAGQQDEQYLSDMWECDLATNTVSELFSNLTASGGPDACFAQRAAIDPNLKEVYVFGGLTKDKTSRQSVACAGSSLWLLRYDKTPGQWTRVLPQSPRSSAVASVSSNQGVEDYPRARCAHQVVYDLHTKTFYMHGGNAGFAYGTTQREGGTVDARRESESRLDDFWSMTLKRPEPEEVIRRATFKLRQQQFREMCEEQPPVKALSFLQNDVSAVVDHDNQTEAMTFRSLLSYLLAPQTPVEDNKQQTALEQHDTPMTMDHDYLESSGSRDDMQEVSMAEDNSTLSDKRFKQRTEIFESLLTFINSEAKQPSEELLDILSADG</sequence>
<dbReference type="STRING" id="50990.A0A4Y7QEJ9"/>
<proteinExistence type="predicted"/>
<evidence type="ECO:0000256" key="2">
    <source>
        <dbReference type="ARBA" id="ARBA00022737"/>
    </source>
</evidence>
<feature type="region of interest" description="Disordered" evidence="3">
    <location>
        <begin position="332"/>
        <end position="381"/>
    </location>
</feature>
<dbReference type="EMBL" id="ML170162">
    <property type="protein sequence ID" value="TDL26097.1"/>
    <property type="molecule type" value="Genomic_DNA"/>
</dbReference>
<dbReference type="GO" id="GO:0005737">
    <property type="term" value="C:cytoplasm"/>
    <property type="evidence" value="ECO:0007669"/>
    <property type="project" value="TreeGrafter"/>
</dbReference>
<dbReference type="OrthoDB" id="10052615at2759"/>
<gene>
    <name evidence="5" type="ORF">BD410DRAFT_784120</name>
</gene>